<dbReference type="Proteomes" id="UP000019443">
    <property type="component" value="Plasmid pLPU83a"/>
</dbReference>
<dbReference type="EMBL" id="HG916853">
    <property type="protein sequence ID" value="CDM59918.1"/>
    <property type="molecule type" value="Genomic_DNA"/>
</dbReference>
<protein>
    <submittedName>
        <fullName evidence="1">Uncharacterized protein</fullName>
    </submittedName>
</protein>
<organism evidence="1 2">
    <name type="scientific">Rhizobium favelukesii</name>
    <dbReference type="NCBI Taxonomy" id="348824"/>
    <lineage>
        <taxon>Bacteria</taxon>
        <taxon>Pseudomonadati</taxon>
        <taxon>Pseudomonadota</taxon>
        <taxon>Alphaproteobacteria</taxon>
        <taxon>Hyphomicrobiales</taxon>
        <taxon>Rhizobiaceae</taxon>
        <taxon>Rhizobium/Agrobacterium group</taxon>
        <taxon>Rhizobium</taxon>
    </lineage>
</organism>
<dbReference type="KEGG" id="rhl:LPU83_pLPU83a_0077"/>
<dbReference type="PATRIC" id="fig|348824.6.peg.4594"/>
<name>W6RLV9_9HYPH</name>
<proteinExistence type="predicted"/>
<geneLocation type="plasmid" evidence="1 2">
    <name>pLPU83a</name>
</geneLocation>
<accession>W6RLV9</accession>
<reference evidence="1" key="1">
    <citation type="submission" date="2013-11" db="EMBL/GenBank/DDBJ databases">
        <title>Draft genome sequence of the broad-host-range Rhizobium sp. LPU83 strain, a member of the low-genetic diversity Oregon-like Rhizobium sp. group.</title>
        <authorList>
            <person name="Wibberg D."/>
            <person name="Puehler A."/>
            <person name="Schlueter A."/>
        </authorList>
    </citation>
    <scope>NUCLEOTIDE SEQUENCE [LARGE SCALE GENOMIC DNA]</scope>
    <source>
        <strain evidence="1">LPU83</strain>
        <plasmid evidence="1">pLPU83a</plasmid>
    </source>
</reference>
<dbReference type="HOGENOM" id="CLU_193009_1_0_5"/>
<dbReference type="InterPro" id="IPR057700">
    <property type="entry name" value="DUF7940"/>
</dbReference>
<keyword evidence="1" id="KW-0614">Plasmid</keyword>
<evidence type="ECO:0000313" key="1">
    <source>
        <dbReference type="EMBL" id="CDM59918.1"/>
    </source>
</evidence>
<evidence type="ECO:0000313" key="2">
    <source>
        <dbReference type="Proteomes" id="UP000019443"/>
    </source>
</evidence>
<keyword evidence="2" id="KW-1185">Reference proteome</keyword>
<dbReference type="Pfam" id="PF25612">
    <property type="entry name" value="DUF7940"/>
    <property type="match status" value="1"/>
</dbReference>
<sequence length="91" mass="10380">MLCCQLNGRYKNQDIPMNLIPDWRRVLSRAWSLRLMELAALADIILNLVPAVSDYLPWWLTLLLLGGAYVGRMLAQPEAAEHKETTDENKA</sequence>
<dbReference type="AlphaFoldDB" id="W6RLV9"/>
<gene>
    <name evidence="1" type="ORF">LPU83_pLPU83a_0077</name>
</gene>
<dbReference type="eggNOG" id="ENOG50312HY">
    <property type="taxonomic scope" value="Bacteria"/>
</dbReference>